<name>A0A0V1KQY1_9BILA</name>
<comment type="caution">
    <text evidence="1">The sequence shown here is derived from an EMBL/GenBank/DDBJ whole genome shotgun (WGS) entry which is preliminary data.</text>
</comment>
<proteinExistence type="predicted"/>
<accession>A0A0V1KQY1</accession>
<keyword evidence="2" id="KW-1185">Reference proteome</keyword>
<dbReference type="Proteomes" id="UP000054721">
    <property type="component" value="Unassembled WGS sequence"/>
</dbReference>
<dbReference type="AlphaFoldDB" id="A0A0V1KQY1"/>
<protein>
    <submittedName>
        <fullName evidence="1">Uncharacterized protein</fullName>
    </submittedName>
</protein>
<evidence type="ECO:0000313" key="2">
    <source>
        <dbReference type="Proteomes" id="UP000054721"/>
    </source>
</evidence>
<reference evidence="1 2" key="1">
    <citation type="submission" date="2015-05" db="EMBL/GenBank/DDBJ databases">
        <title>Evolution of Trichinella species and genotypes.</title>
        <authorList>
            <person name="Korhonen P.K."/>
            <person name="Edoardo P."/>
            <person name="Giuseppe L.R."/>
            <person name="Gasser R.B."/>
        </authorList>
    </citation>
    <scope>NUCLEOTIDE SEQUENCE [LARGE SCALE GENOMIC DNA]</scope>
    <source>
        <strain evidence="1">ISS10</strain>
    </source>
</reference>
<evidence type="ECO:0000313" key="1">
    <source>
        <dbReference type="EMBL" id="KRZ49696.1"/>
    </source>
</evidence>
<dbReference type="EMBL" id="JYDW01000299">
    <property type="protein sequence ID" value="KRZ49696.1"/>
    <property type="molecule type" value="Genomic_DNA"/>
</dbReference>
<gene>
    <name evidence="1" type="ORF">T02_2029</name>
</gene>
<sequence>MEWLCYLGESFHKPTVVILEAEELLQFFAAFGNRPLFDCFNLFGVWLHTNAVYHMAKVFFSRLE</sequence>
<organism evidence="1 2">
    <name type="scientific">Trichinella nativa</name>
    <dbReference type="NCBI Taxonomy" id="6335"/>
    <lineage>
        <taxon>Eukaryota</taxon>
        <taxon>Metazoa</taxon>
        <taxon>Ecdysozoa</taxon>
        <taxon>Nematoda</taxon>
        <taxon>Enoplea</taxon>
        <taxon>Dorylaimia</taxon>
        <taxon>Trichinellida</taxon>
        <taxon>Trichinellidae</taxon>
        <taxon>Trichinella</taxon>
    </lineage>
</organism>